<dbReference type="EMBL" id="CAFBMB010000106">
    <property type="protein sequence ID" value="CAB4905867.1"/>
    <property type="molecule type" value="Genomic_DNA"/>
</dbReference>
<organism evidence="2">
    <name type="scientific">freshwater metagenome</name>
    <dbReference type="NCBI Taxonomy" id="449393"/>
    <lineage>
        <taxon>unclassified sequences</taxon>
        <taxon>metagenomes</taxon>
        <taxon>ecological metagenomes</taxon>
    </lineage>
</organism>
<evidence type="ECO:0000313" key="2">
    <source>
        <dbReference type="EMBL" id="CAB4905867.1"/>
    </source>
</evidence>
<dbReference type="AlphaFoldDB" id="A0A6J7GCH9"/>
<gene>
    <name evidence="2" type="ORF">UFOPK3516_01184</name>
</gene>
<keyword evidence="1" id="KW-0472">Membrane</keyword>
<evidence type="ECO:0000256" key="1">
    <source>
        <dbReference type="SAM" id="Phobius"/>
    </source>
</evidence>
<proteinExistence type="predicted"/>
<name>A0A6J7GCH9_9ZZZZ</name>
<reference evidence="2" key="1">
    <citation type="submission" date="2020-05" db="EMBL/GenBank/DDBJ databases">
        <authorList>
            <person name="Chiriac C."/>
            <person name="Salcher M."/>
            <person name="Ghai R."/>
            <person name="Kavagutti S V."/>
        </authorList>
    </citation>
    <scope>NUCLEOTIDE SEQUENCE</scope>
</reference>
<keyword evidence="1" id="KW-0812">Transmembrane</keyword>
<feature type="transmembrane region" description="Helical" evidence="1">
    <location>
        <begin position="31"/>
        <end position="51"/>
    </location>
</feature>
<protein>
    <submittedName>
        <fullName evidence="2">Unannotated protein</fullName>
    </submittedName>
</protein>
<keyword evidence="1" id="KW-1133">Transmembrane helix</keyword>
<sequence>MRVLIFLLSMILFLASWFVMAQAFNVPGYEAVIFGGGIVLFTLSIMIPFMARGRRQ</sequence>
<accession>A0A6J7GCH9</accession>